<feature type="transmembrane region" description="Helical" evidence="1">
    <location>
        <begin position="63"/>
        <end position="84"/>
    </location>
</feature>
<gene>
    <name evidence="2" type="ORF">CLV41_12120</name>
</gene>
<keyword evidence="3" id="KW-1185">Reference proteome</keyword>
<feature type="transmembrane region" description="Helical" evidence="1">
    <location>
        <begin position="172"/>
        <end position="189"/>
    </location>
</feature>
<feature type="transmembrane region" description="Helical" evidence="1">
    <location>
        <begin position="145"/>
        <end position="166"/>
    </location>
</feature>
<feature type="transmembrane region" description="Helical" evidence="1">
    <location>
        <begin position="31"/>
        <end position="51"/>
    </location>
</feature>
<sequence>MSSKIRLAWKLASLGFRVQLQFKGSFLLNRIAQVIAYGSSFGAIFILTYRIGGMAGWVWRELLFLMSFQLLSYSLGAAFCFVQFRELESNVRKGTFDLLLVKPAPAWLYIIFAKFNFDYIGHVCLALTLMAWSSIHLVDWNFITVLYLFAAILNSAALTASMLLMIGALSLFGIRVYYLYVIFFSVLEFTRYPIVIFPLLLQVTVVVLVPLAFMSYIPVAYLLDHPIPIVGPMGGVFVIFVGPLSICAATFVWHRGLVNYQGAGG</sequence>
<reference evidence="2 3" key="1">
    <citation type="submission" date="2018-01" db="EMBL/GenBank/DDBJ databases">
        <title>Genomic Encyclopedia of Archaeal and Bacterial Type Strains, Phase II (KMG-II): from individual species to whole genera.</title>
        <authorList>
            <person name="Goeker M."/>
        </authorList>
    </citation>
    <scope>NUCLEOTIDE SEQUENCE [LARGE SCALE GENOMIC DNA]</scope>
    <source>
        <strain evidence="2 3">DSM 17023</strain>
    </source>
</reference>
<protein>
    <submittedName>
        <fullName evidence="2">ABC-2 type transport system permease protein</fullName>
    </submittedName>
</protein>
<feature type="transmembrane region" description="Helical" evidence="1">
    <location>
        <begin position="196"/>
        <end position="217"/>
    </location>
</feature>
<proteinExistence type="predicted"/>
<name>A0A2S3UJB1_9HYPH</name>
<dbReference type="PANTHER" id="PTHR36833:SF1">
    <property type="entry name" value="INTEGRAL MEMBRANE TRANSPORT PROTEIN"/>
    <property type="match status" value="1"/>
</dbReference>
<evidence type="ECO:0000313" key="3">
    <source>
        <dbReference type="Proteomes" id="UP000236959"/>
    </source>
</evidence>
<keyword evidence="1" id="KW-0812">Transmembrane</keyword>
<dbReference type="Proteomes" id="UP000236959">
    <property type="component" value="Unassembled WGS sequence"/>
</dbReference>
<dbReference type="EMBL" id="PPCN01000021">
    <property type="protein sequence ID" value="POF27794.1"/>
    <property type="molecule type" value="Genomic_DNA"/>
</dbReference>
<organism evidence="2 3">
    <name type="scientific">Roseibium marinum</name>
    <dbReference type="NCBI Taxonomy" id="281252"/>
    <lineage>
        <taxon>Bacteria</taxon>
        <taxon>Pseudomonadati</taxon>
        <taxon>Pseudomonadota</taxon>
        <taxon>Alphaproteobacteria</taxon>
        <taxon>Hyphomicrobiales</taxon>
        <taxon>Stappiaceae</taxon>
        <taxon>Roseibium</taxon>
    </lineage>
</organism>
<dbReference type="AlphaFoldDB" id="A0A2S3UJB1"/>
<feature type="transmembrane region" description="Helical" evidence="1">
    <location>
        <begin position="229"/>
        <end position="253"/>
    </location>
</feature>
<dbReference type="PANTHER" id="PTHR36833">
    <property type="entry name" value="SLR0610 PROTEIN-RELATED"/>
    <property type="match status" value="1"/>
</dbReference>
<accession>A0A2S3UJB1</accession>
<dbReference type="OrthoDB" id="9788195at2"/>
<dbReference type="InterPro" id="IPR010390">
    <property type="entry name" value="ABC-2_transporter-like"/>
</dbReference>
<keyword evidence="1" id="KW-1133">Transmembrane helix</keyword>
<evidence type="ECO:0000313" key="2">
    <source>
        <dbReference type="EMBL" id="POF27794.1"/>
    </source>
</evidence>
<dbReference type="Pfam" id="PF06182">
    <property type="entry name" value="ABC2_membrane_6"/>
    <property type="match status" value="1"/>
</dbReference>
<comment type="caution">
    <text evidence="2">The sequence shown here is derived from an EMBL/GenBank/DDBJ whole genome shotgun (WGS) entry which is preliminary data.</text>
</comment>
<dbReference type="RefSeq" id="WP_103225553.1">
    <property type="nucleotide sequence ID" value="NZ_PPCN01000021.1"/>
</dbReference>
<evidence type="ECO:0000256" key="1">
    <source>
        <dbReference type="SAM" id="Phobius"/>
    </source>
</evidence>
<keyword evidence="1" id="KW-0472">Membrane</keyword>